<feature type="domain" description="Rod shape-determining protein MreC beta-barrel core" evidence="6">
    <location>
        <begin position="140"/>
        <end position="272"/>
    </location>
</feature>
<dbReference type="AlphaFoldDB" id="A0A437H104"/>
<dbReference type="InterPro" id="IPR007221">
    <property type="entry name" value="MreC"/>
</dbReference>
<dbReference type="GO" id="GO:0008360">
    <property type="term" value="P:regulation of cell shape"/>
    <property type="evidence" value="ECO:0007669"/>
    <property type="project" value="UniProtKB-KW"/>
</dbReference>
<dbReference type="PANTHER" id="PTHR34138:SF1">
    <property type="entry name" value="CELL SHAPE-DETERMINING PROTEIN MREC"/>
    <property type="match status" value="1"/>
</dbReference>
<keyword evidence="5" id="KW-0472">Membrane</keyword>
<accession>A0A437H104</accession>
<dbReference type="NCBIfam" id="TIGR00219">
    <property type="entry name" value="mreC"/>
    <property type="match status" value="1"/>
</dbReference>
<dbReference type="Gene3D" id="2.40.10.350">
    <property type="entry name" value="Rod shape-determining protein MreC, domain 2"/>
    <property type="match status" value="1"/>
</dbReference>
<name>A0A437H104_9SPHN</name>
<protein>
    <recommendedName>
        <fullName evidence="2">Cell shape-determining protein MreC</fullName>
    </recommendedName>
    <alternativeName>
        <fullName evidence="4">Cell shape protein MreC</fullName>
    </alternativeName>
</protein>
<dbReference type="EMBL" id="RXOL01000001">
    <property type="protein sequence ID" value="RVQ69192.1"/>
    <property type="molecule type" value="Genomic_DNA"/>
</dbReference>
<dbReference type="PANTHER" id="PTHR34138">
    <property type="entry name" value="CELL SHAPE-DETERMINING PROTEIN MREC"/>
    <property type="match status" value="1"/>
</dbReference>
<keyword evidence="5" id="KW-0812">Transmembrane</keyword>
<keyword evidence="8" id="KW-1185">Reference proteome</keyword>
<evidence type="ECO:0000313" key="7">
    <source>
        <dbReference type="EMBL" id="RVQ69192.1"/>
    </source>
</evidence>
<reference evidence="7 8" key="1">
    <citation type="submission" date="2018-12" db="EMBL/GenBank/DDBJ databases">
        <title>Croceicoccus ponticola sp. nov., a lipolytic bacterium isolated from seawater.</title>
        <authorList>
            <person name="Yoon J.-H."/>
        </authorList>
    </citation>
    <scope>NUCLEOTIDE SEQUENCE [LARGE SCALE GENOMIC DNA]</scope>
    <source>
        <strain evidence="7 8">GM-16</strain>
    </source>
</reference>
<comment type="caution">
    <text evidence="7">The sequence shown here is derived from an EMBL/GenBank/DDBJ whole genome shotgun (WGS) entry which is preliminary data.</text>
</comment>
<evidence type="ECO:0000256" key="1">
    <source>
        <dbReference type="ARBA" id="ARBA00009369"/>
    </source>
</evidence>
<dbReference type="Gene3D" id="2.40.10.340">
    <property type="entry name" value="Rod shape-determining protein MreC, domain 1"/>
    <property type="match status" value="1"/>
</dbReference>
<evidence type="ECO:0000313" key="8">
    <source>
        <dbReference type="Proteomes" id="UP000283003"/>
    </source>
</evidence>
<dbReference type="InterPro" id="IPR055342">
    <property type="entry name" value="MreC_beta-barrel_core"/>
</dbReference>
<evidence type="ECO:0000256" key="3">
    <source>
        <dbReference type="ARBA" id="ARBA00022960"/>
    </source>
</evidence>
<keyword evidence="3" id="KW-0133">Cell shape</keyword>
<dbReference type="GO" id="GO:0005886">
    <property type="term" value="C:plasma membrane"/>
    <property type="evidence" value="ECO:0007669"/>
    <property type="project" value="TreeGrafter"/>
</dbReference>
<proteinExistence type="inferred from homology"/>
<evidence type="ECO:0000256" key="2">
    <source>
        <dbReference type="ARBA" id="ARBA00013855"/>
    </source>
</evidence>
<dbReference type="InterPro" id="IPR042175">
    <property type="entry name" value="Cell/Rod_MreC_2"/>
</dbReference>
<sequence length="297" mass="30685">MAPPQDRPGLSRTGFSKKAQFGLFTSYVTAIAGAAIGLVLLIVSLIHPASFAFARSAAADVAAPAGHVSATSRSAGKSVIDVVAGYIAAGSKNARLREELAVARSKLAEAEAIKSENRRLKALLGVRETDGMPVTAARLIGSSSSSTRRFALLGAGATDGVRVGQPIRSATGLVGRVLEVGNRTARVLLITDGESVVPVRRVKGDIAGFAQGQADGTLIIRLIDLGINPLRKGDVLVTSGSGGLYRPNVPVAIVANITRDGAVARIVSDPAASEFVVVEPIWQPITELRSGEQPAPE</sequence>
<dbReference type="OrthoDB" id="8478127at2"/>
<evidence type="ECO:0000256" key="4">
    <source>
        <dbReference type="ARBA" id="ARBA00032089"/>
    </source>
</evidence>
<dbReference type="Proteomes" id="UP000283003">
    <property type="component" value="Unassembled WGS sequence"/>
</dbReference>
<comment type="similarity">
    <text evidence="1">Belongs to the MreC family.</text>
</comment>
<evidence type="ECO:0000259" key="6">
    <source>
        <dbReference type="Pfam" id="PF04085"/>
    </source>
</evidence>
<keyword evidence="5" id="KW-1133">Transmembrane helix</keyword>
<gene>
    <name evidence="7" type="primary">mreC</name>
    <name evidence="7" type="ORF">EKN06_03045</name>
</gene>
<dbReference type="RefSeq" id="WP_127611382.1">
    <property type="nucleotide sequence ID" value="NZ_RXOL01000001.1"/>
</dbReference>
<organism evidence="7 8">
    <name type="scientific">Croceicoccus ponticola</name>
    <dbReference type="NCBI Taxonomy" id="2217664"/>
    <lineage>
        <taxon>Bacteria</taxon>
        <taxon>Pseudomonadati</taxon>
        <taxon>Pseudomonadota</taxon>
        <taxon>Alphaproteobacteria</taxon>
        <taxon>Sphingomonadales</taxon>
        <taxon>Erythrobacteraceae</taxon>
        <taxon>Croceicoccus</taxon>
    </lineage>
</organism>
<feature type="transmembrane region" description="Helical" evidence="5">
    <location>
        <begin position="21"/>
        <end position="46"/>
    </location>
</feature>
<evidence type="ECO:0000256" key="5">
    <source>
        <dbReference type="SAM" id="Phobius"/>
    </source>
</evidence>
<dbReference type="InterPro" id="IPR042177">
    <property type="entry name" value="Cell/Rod_1"/>
</dbReference>
<dbReference type="Pfam" id="PF04085">
    <property type="entry name" value="MreC"/>
    <property type="match status" value="1"/>
</dbReference>